<feature type="compositionally biased region" description="Basic and acidic residues" evidence="1">
    <location>
        <begin position="1"/>
        <end position="12"/>
    </location>
</feature>
<feature type="region of interest" description="Disordered" evidence="1">
    <location>
        <begin position="55"/>
        <end position="80"/>
    </location>
</feature>
<dbReference type="EMBL" id="VSSQ01068614">
    <property type="protein sequence ID" value="MPN20776.1"/>
    <property type="molecule type" value="Genomic_DNA"/>
</dbReference>
<accession>A0A645G3R5</accession>
<reference evidence="2" key="1">
    <citation type="submission" date="2019-08" db="EMBL/GenBank/DDBJ databases">
        <authorList>
            <person name="Kucharzyk K."/>
            <person name="Murdoch R.W."/>
            <person name="Higgins S."/>
            <person name="Loffler F."/>
        </authorList>
    </citation>
    <scope>NUCLEOTIDE SEQUENCE</scope>
</reference>
<dbReference type="AlphaFoldDB" id="A0A645G3R5"/>
<name>A0A645G3R5_9ZZZZ</name>
<gene>
    <name evidence="2" type="ORF">SDC9_168155</name>
</gene>
<comment type="caution">
    <text evidence="2">The sequence shown here is derived from an EMBL/GenBank/DDBJ whole genome shotgun (WGS) entry which is preliminary data.</text>
</comment>
<evidence type="ECO:0000313" key="2">
    <source>
        <dbReference type="EMBL" id="MPN20776.1"/>
    </source>
</evidence>
<feature type="region of interest" description="Disordered" evidence="1">
    <location>
        <begin position="1"/>
        <end position="36"/>
    </location>
</feature>
<sequence length="145" mass="16029">MDEDGADLRESRGQPLDLSDAGDRAEDGADYQADDDLDAEGWRLDSVCLGLIRGCGHGSPEQRSGPQLSQRPRHGKRGRLTKGCLEVQLRRCRMAVGQRHAALKVSARSMYSRHHIILSDSFLHLIARQRSRQSVTLGRDSPAGK</sequence>
<feature type="compositionally biased region" description="Basic residues" evidence="1">
    <location>
        <begin position="71"/>
        <end position="80"/>
    </location>
</feature>
<feature type="compositionally biased region" description="Polar residues" evidence="1">
    <location>
        <begin position="61"/>
        <end position="70"/>
    </location>
</feature>
<evidence type="ECO:0000256" key="1">
    <source>
        <dbReference type="SAM" id="MobiDB-lite"/>
    </source>
</evidence>
<protein>
    <submittedName>
        <fullName evidence="2">Uncharacterized protein</fullName>
    </submittedName>
</protein>
<proteinExistence type="predicted"/>
<organism evidence="2">
    <name type="scientific">bioreactor metagenome</name>
    <dbReference type="NCBI Taxonomy" id="1076179"/>
    <lineage>
        <taxon>unclassified sequences</taxon>
        <taxon>metagenomes</taxon>
        <taxon>ecological metagenomes</taxon>
    </lineage>
</organism>